<dbReference type="Proteomes" id="UP000244189">
    <property type="component" value="Unassembled WGS sequence"/>
</dbReference>
<keyword evidence="7" id="KW-1185">Reference proteome</keyword>
<dbReference type="InterPro" id="IPR012318">
    <property type="entry name" value="HTH_CRP"/>
</dbReference>
<dbReference type="GO" id="GO:0003677">
    <property type="term" value="F:DNA binding"/>
    <property type="evidence" value="ECO:0007669"/>
    <property type="project" value="UniProtKB-KW"/>
</dbReference>
<sequence>MALQHALDRLLIHSPIPDEDRKTLESLPVEERLFEPGSFIIREGDFSRELLILKSGFCIRHKISKDGYRQIVGVNIAGDIVNLHNLCLDESDHNVQMLTRSIVAAVSKDEVRFLLHRRGAIGAAFLAASLVDSSIYREWILNNGRRDSRTRIGHLLCELAVRLEVSGIGSGQAYDLPMTQEQLGDAVGITAVHVNRSLKSLARDGLINQVGRRISFPNWNRLKDAVGFNARYLYVRPPSQWGSQTPS</sequence>
<evidence type="ECO:0000256" key="3">
    <source>
        <dbReference type="ARBA" id="ARBA00023163"/>
    </source>
</evidence>
<organism evidence="6 7">
    <name type="scientific">Sphingomonas aurantiaca</name>
    <dbReference type="NCBI Taxonomy" id="185949"/>
    <lineage>
        <taxon>Bacteria</taxon>
        <taxon>Pseudomonadati</taxon>
        <taxon>Pseudomonadota</taxon>
        <taxon>Alphaproteobacteria</taxon>
        <taxon>Sphingomonadales</taxon>
        <taxon>Sphingomonadaceae</taxon>
        <taxon>Sphingomonas</taxon>
    </lineage>
</organism>
<evidence type="ECO:0000256" key="2">
    <source>
        <dbReference type="ARBA" id="ARBA00023125"/>
    </source>
</evidence>
<dbReference type="PROSITE" id="PS51063">
    <property type="entry name" value="HTH_CRP_2"/>
    <property type="match status" value="1"/>
</dbReference>
<evidence type="ECO:0000259" key="5">
    <source>
        <dbReference type="PROSITE" id="PS51063"/>
    </source>
</evidence>
<dbReference type="InterPro" id="IPR036390">
    <property type="entry name" value="WH_DNA-bd_sf"/>
</dbReference>
<dbReference type="Gene3D" id="1.10.10.10">
    <property type="entry name" value="Winged helix-like DNA-binding domain superfamily/Winged helix DNA-binding domain"/>
    <property type="match status" value="1"/>
</dbReference>
<dbReference type="InterPro" id="IPR014710">
    <property type="entry name" value="RmlC-like_jellyroll"/>
</dbReference>
<dbReference type="GO" id="GO:0003700">
    <property type="term" value="F:DNA-binding transcription factor activity"/>
    <property type="evidence" value="ECO:0007669"/>
    <property type="project" value="TreeGrafter"/>
</dbReference>
<proteinExistence type="predicted"/>
<gene>
    <name evidence="6" type="ORF">C8J26_4048</name>
</gene>
<dbReference type="InterPro" id="IPR050397">
    <property type="entry name" value="Env_Response_Regulators"/>
</dbReference>
<accession>A0A2T5GFV2</accession>
<evidence type="ECO:0000313" key="6">
    <source>
        <dbReference type="EMBL" id="PTQ58185.1"/>
    </source>
</evidence>
<evidence type="ECO:0000259" key="4">
    <source>
        <dbReference type="PROSITE" id="PS50042"/>
    </source>
</evidence>
<dbReference type="CDD" id="cd00038">
    <property type="entry name" value="CAP_ED"/>
    <property type="match status" value="1"/>
</dbReference>
<dbReference type="Pfam" id="PF00027">
    <property type="entry name" value="cNMP_binding"/>
    <property type="match status" value="1"/>
</dbReference>
<dbReference type="AlphaFoldDB" id="A0A2T5GFV2"/>
<dbReference type="SUPFAM" id="SSF46785">
    <property type="entry name" value="Winged helix' DNA-binding domain"/>
    <property type="match status" value="1"/>
</dbReference>
<reference evidence="6 7" key="1">
    <citation type="submission" date="2018-04" db="EMBL/GenBank/DDBJ databases">
        <title>Genomic Encyclopedia of Type Strains, Phase III (KMG-III): the genomes of soil and plant-associated and newly described type strains.</title>
        <authorList>
            <person name="Whitman W."/>
        </authorList>
    </citation>
    <scope>NUCLEOTIDE SEQUENCE [LARGE SCALE GENOMIC DNA]</scope>
    <source>
        <strain evidence="6 7">MA101b</strain>
    </source>
</reference>
<feature type="domain" description="HTH crp-type" evidence="5">
    <location>
        <begin position="146"/>
        <end position="220"/>
    </location>
</feature>
<comment type="caution">
    <text evidence="6">The sequence shown here is derived from an EMBL/GenBank/DDBJ whole genome shotgun (WGS) entry which is preliminary data.</text>
</comment>
<dbReference type="PROSITE" id="PS50042">
    <property type="entry name" value="CNMP_BINDING_3"/>
    <property type="match status" value="1"/>
</dbReference>
<dbReference type="Gene3D" id="2.60.120.10">
    <property type="entry name" value="Jelly Rolls"/>
    <property type="match status" value="1"/>
</dbReference>
<dbReference type="SMART" id="SM00419">
    <property type="entry name" value="HTH_CRP"/>
    <property type="match status" value="1"/>
</dbReference>
<dbReference type="PANTHER" id="PTHR24567:SF68">
    <property type="entry name" value="DNA-BINDING TRANSCRIPTIONAL DUAL REGULATOR CRP"/>
    <property type="match status" value="1"/>
</dbReference>
<dbReference type="InterPro" id="IPR036388">
    <property type="entry name" value="WH-like_DNA-bd_sf"/>
</dbReference>
<name>A0A2T5GFV2_9SPHN</name>
<protein>
    <submittedName>
        <fullName evidence="6">Crp/Fnr family transcriptional regulator</fullName>
    </submittedName>
</protein>
<dbReference type="InterPro" id="IPR018490">
    <property type="entry name" value="cNMP-bd_dom_sf"/>
</dbReference>
<dbReference type="PANTHER" id="PTHR24567">
    <property type="entry name" value="CRP FAMILY TRANSCRIPTIONAL REGULATORY PROTEIN"/>
    <property type="match status" value="1"/>
</dbReference>
<dbReference type="InterPro" id="IPR000595">
    <property type="entry name" value="cNMP-bd_dom"/>
</dbReference>
<dbReference type="SUPFAM" id="SSF51206">
    <property type="entry name" value="cAMP-binding domain-like"/>
    <property type="match status" value="1"/>
</dbReference>
<evidence type="ECO:0000313" key="7">
    <source>
        <dbReference type="Proteomes" id="UP000244189"/>
    </source>
</evidence>
<keyword evidence="2" id="KW-0238">DNA-binding</keyword>
<feature type="domain" description="Cyclic nucleotide-binding" evidence="4">
    <location>
        <begin position="29"/>
        <end position="56"/>
    </location>
</feature>
<evidence type="ECO:0000256" key="1">
    <source>
        <dbReference type="ARBA" id="ARBA00023015"/>
    </source>
</evidence>
<keyword evidence="3" id="KW-0804">Transcription</keyword>
<dbReference type="Pfam" id="PF13545">
    <property type="entry name" value="HTH_Crp_2"/>
    <property type="match status" value="1"/>
</dbReference>
<dbReference type="GO" id="GO:0005829">
    <property type="term" value="C:cytosol"/>
    <property type="evidence" value="ECO:0007669"/>
    <property type="project" value="TreeGrafter"/>
</dbReference>
<keyword evidence="1" id="KW-0805">Transcription regulation</keyword>
<dbReference type="EMBL" id="QAOG01000011">
    <property type="protein sequence ID" value="PTQ58185.1"/>
    <property type="molecule type" value="Genomic_DNA"/>
</dbReference>